<dbReference type="OrthoDB" id="9758234at2"/>
<evidence type="ECO:0000256" key="4">
    <source>
        <dbReference type="ARBA" id="ARBA00022475"/>
    </source>
</evidence>
<proteinExistence type="inferred from homology"/>
<keyword evidence="4" id="KW-1003">Cell membrane</keyword>
<dbReference type="NCBIfam" id="NF000282">
    <property type="entry name" value="RND_permease_1"/>
    <property type="match status" value="1"/>
</dbReference>
<dbReference type="PANTHER" id="PTHR32063:SF24">
    <property type="entry name" value="CATION EFFLUX SYSTEM (ACRB_ACRD_ACRF FAMILY)"/>
    <property type="match status" value="1"/>
</dbReference>
<feature type="transmembrane region" description="Helical" evidence="9">
    <location>
        <begin position="897"/>
        <end position="918"/>
    </location>
</feature>
<dbReference type="InterPro" id="IPR001036">
    <property type="entry name" value="Acrflvin-R"/>
</dbReference>
<comment type="similarity">
    <text evidence="2">Belongs to the resistance-nodulation-cell division (RND) (TC 2.A.6) family.</text>
</comment>
<evidence type="ECO:0000256" key="9">
    <source>
        <dbReference type="SAM" id="Phobius"/>
    </source>
</evidence>
<accession>A0A4R1LQD2</accession>
<dbReference type="SUPFAM" id="SSF82714">
    <property type="entry name" value="Multidrug efflux transporter AcrB TolC docking domain, DN and DC subdomains"/>
    <property type="match status" value="2"/>
</dbReference>
<reference evidence="11 12" key="1">
    <citation type="submission" date="2019-03" db="EMBL/GenBank/DDBJ databases">
        <title>Genomic Encyclopedia of Archaeal and Bacterial Type Strains, Phase II (KMG-II): from individual species to whole genera.</title>
        <authorList>
            <person name="Goeker M."/>
        </authorList>
    </citation>
    <scope>NUCLEOTIDE SEQUENCE [LARGE SCALE GENOMIC DNA]</scope>
    <source>
        <strain evidence="11 12">DSM 22554</strain>
    </source>
</reference>
<feature type="transmembrane region" description="Helical" evidence="9">
    <location>
        <begin position="341"/>
        <end position="360"/>
    </location>
</feature>
<comment type="caution">
    <text evidence="11">The sequence shown here is derived from an EMBL/GenBank/DDBJ whole genome shotgun (WGS) entry which is preliminary data.</text>
</comment>
<dbReference type="GO" id="GO:0042910">
    <property type="term" value="F:xenobiotic transmembrane transporter activity"/>
    <property type="evidence" value="ECO:0007669"/>
    <property type="project" value="TreeGrafter"/>
</dbReference>
<gene>
    <name evidence="11" type="ORF">C8N28_2412</name>
</gene>
<dbReference type="Gene3D" id="3.30.2090.10">
    <property type="entry name" value="Multidrug efflux transporter AcrB TolC docking domain, DN and DC subdomains"/>
    <property type="match status" value="2"/>
</dbReference>
<dbReference type="InterPro" id="IPR027463">
    <property type="entry name" value="AcrB_DN_DC_subdom"/>
</dbReference>
<feature type="transmembrane region" description="Helical" evidence="9">
    <location>
        <begin position="870"/>
        <end position="890"/>
    </location>
</feature>
<dbReference type="SUPFAM" id="SSF82693">
    <property type="entry name" value="Multidrug efflux transporter AcrB pore domain, PN1, PN2, PC1 and PC2 subdomains"/>
    <property type="match status" value="3"/>
</dbReference>
<dbReference type="Gene3D" id="1.20.1640.10">
    <property type="entry name" value="Multidrug efflux transporter AcrB transmembrane domain"/>
    <property type="match status" value="2"/>
</dbReference>
<keyword evidence="5" id="KW-0997">Cell inner membrane</keyword>
<feature type="transmembrane region" description="Helical" evidence="9">
    <location>
        <begin position="1001"/>
        <end position="1027"/>
    </location>
</feature>
<dbReference type="InterPro" id="IPR000731">
    <property type="entry name" value="SSD"/>
</dbReference>
<dbReference type="PRINTS" id="PR00702">
    <property type="entry name" value="ACRIFLAVINRP"/>
</dbReference>
<feature type="transmembrane region" description="Helical" evidence="9">
    <location>
        <begin position="470"/>
        <end position="497"/>
    </location>
</feature>
<evidence type="ECO:0000259" key="10">
    <source>
        <dbReference type="PROSITE" id="PS50156"/>
    </source>
</evidence>
<dbReference type="Gene3D" id="3.30.70.1430">
    <property type="entry name" value="Multidrug efflux transporter AcrB pore domain"/>
    <property type="match status" value="2"/>
</dbReference>
<evidence type="ECO:0000256" key="2">
    <source>
        <dbReference type="ARBA" id="ARBA00010942"/>
    </source>
</evidence>
<feature type="transmembrane region" description="Helical" evidence="9">
    <location>
        <begin position="397"/>
        <end position="417"/>
    </location>
</feature>
<keyword evidence="12" id="KW-1185">Reference proteome</keyword>
<evidence type="ECO:0000256" key="6">
    <source>
        <dbReference type="ARBA" id="ARBA00022692"/>
    </source>
</evidence>
<dbReference type="GO" id="GO:0015562">
    <property type="term" value="F:efflux transmembrane transporter activity"/>
    <property type="evidence" value="ECO:0007669"/>
    <property type="project" value="InterPro"/>
</dbReference>
<dbReference type="NCBIfam" id="TIGR00915">
    <property type="entry name" value="2A0602"/>
    <property type="match status" value="1"/>
</dbReference>
<keyword evidence="3" id="KW-0813">Transport</keyword>
<evidence type="ECO:0000256" key="8">
    <source>
        <dbReference type="ARBA" id="ARBA00023136"/>
    </source>
</evidence>
<protein>
    <submittedName>
        <fullName evidence="11">HAE1 family hydrophobic/amphiphilic exporter-1</fullName>
    </submittedName>
</protein>
<evidence type="ECO:0000256" key="7">
    <source>
        <dbReference type="ARBA" id="ARBA00022989"/>
    </source>
</evidence>
<evidence type="ECO:0000256" key="3">
    <source>
        <dbReference type="ARBA" id="ARBA00022448"/>
    </source>
</evidence>
<feature type="domain" description="SSD" evidence="10">
    <location>
        <begin position="370"/>
        <end position="495"/>
    </location>
</feature>
<dbReference type="AlphaFoldDB" id="A0A4R1LQD2"/>
<dbReference type="SUPFAM" id="SSF82866">
    <property type="entry name" value="Multidrug efflux transporter AcrB transmembrane domain"/>
    <property type="match status" value="2"/>
</dbReference>
<dbReference type="FunFam" id="1.20.1640.10:FF:000001">
    <property type="entry name" value="Efflux pump membrane transporter"/>
    <property type="match status" value="1"/>
</dbReference>
<dbReference type="GO" id="GO:0005886">
    <property type="term" value="C:plasma membrane"/>
    <property type="evidence" value="ECO:0007669"/>
    <property type="project" value="UniProtKB-SubCell"/>
</dbReference>
<keyword evidence="6 9" id="KW-0812">Transmembrane</keyword>
<dbReference type="EMBL" id="SMGO01000003">
    <property type="protein sequence ID" value="TCK80667.1"/>
    <property type="molecule type" value="Genomic_DNA"/>
</dbReference>
<dbReference type="PANTHER" id="PTHR32063">
    <property type="match status" value="1"/>
</dbReference>
<organism evidence="11 12">
    <name type="scientific">Albibacterium bauzanense</name>
    <dbReference type="NCBI Taxonomy" id="653929"/>
    <lineage>
        <taxon>Bacteria</taxon>
        <taxon>Pseudomonadati</taxon>
        <taxon>Bacteroidota</taxon>
        <taxon>Sphingobacteriia</taxon>
        <taxon>Sphingobacteriales</taxon>
        <taxon>Sphingobacteriaceae</taxon>
        <taxon>Albibacterium</taxon>
    </lineage>
</organism>
<evidence type="ECO:0000313" key="11">
    <source>
        <dbReference type="EMBL" id="TCK80667.1"/>
    </source>
</evidence>
<dbReference type="FunFam" id="3.30.70.1430:FF:000001">
    <property type="entry name" value="Efflux pump membrane transporter"/>
    <property type="match status" value="1"/>
</dbReference>
<dbReference type="PROSITE" id="PS50156">
    <property type="entry name" value="SSD"/>
    <property type="match status" value="1"/>
</dbReference>
<evidence type="ECO:0000256" key="1">
    <source>
        <dbReference type="ARBA" id="ARBA00004429"/>
    </source>
</evidence>
<dbReference type="RefSeq" id="WP_132225213.1">
    <property type="nucleotide sequence ID" value="NZ_SMGO01000003.1"/>
</dbReference>
<dbReference type="Gene3D" id="3.30.70.1440">
    <property type="entry name" value="Multidrug efflux transporter AcrB pore domain"/>
    <property type="match status" value="1"/>
</dbReference>
<keyword evidence="8 9" id="KW-0472">Membrane</keyword>
<comment type="subcellular location">
    <subcellularLocation>
        <location evidence="1">Cell inner membrane</location>
        <topology evidence="1">Multi-pass membrane protein</topology>
    </subcellularLocation>
</comment>
<feature type="transmembrane region" description="Helical" evidence="9">
    <location>
        <begin position="12"/>
        <end position="33"/>
    </location>
</feature>
<dbReference type="GO" id="GO:0009636">
    <property type="term" value="P:response to toxic substance"/>
    <property type="evidence" value="ECO:0007669"/>
    <property type="project" value="UniProtKB-ARBA"/>
</dbReference>
<feature type="transmembrane region" description="Helical" evidence="9">
    <location>
        <begin position="438"/>
        <end position="458"/>
    </location>
</feature>
<dbReference type="InterPro" id="IPR004764">
    <property type="entry name" value="MdtF-like"/>
</dbReference>
<dbReference type="Proteomes" id="UP000294616">
    <property type="component" value="Unassembled WGS sequence"/>
</dbReference>
<sequence length="1054" mass="113639">MISEIFIRRPAMAIVISILIVLVGTIVLTGLPISQYPTIAPPTVTVSATYTGADAQTVEQTVTTPIESQINGTPGMKYISSSSTADGRSTITVTFEVGTDIDIAALDVQNRVGIAEPSLPEPVRRLGVTTKKANTDMLMVLGLVSPNGTYDEQFLANYVNIYVKDAMLRVPGVGDVMAFGQPFSMRIWMDATKMASLGITPAQVTAAVQEQNTRIPGGSVGGAPQQSNQTFEYSVILDGALSTEEEFREIIVKTNPDGSAVYLKDIARVELGQFAYNIAAKVNGKTSAMMGIYQTPGGNAVETADGIYKALDELKASFPNDIDYVIGYETVSVVNASINSVVKTLIEAILLVTLVVFIFLQSWRATLIPVLAIPVSIIGTFIFFTLLGFSINVLTMFGFVLAIGIVVDDAIVVVEAVQHYIDQGFSPKKATKKAMKDISAPVIAIALILAAVFIPVGFIPGMVGQLYQQFAITIAISVLISAFVALSLTPALCALLLRPTTLNKESKGLSGMFYKFNTWFARVTSKYSENVRWCLKRSPLVIVFLICIYVGTLALFAAKPSGFIPSEDAGIFIIGASLPENSSTVRTQAFVDRVSETIREKNPEIENVTSITGINLLSGAFVSNAATFFVQLKPWEQRERGVVDIITNVSQEFANDKDGSVQAVQPPPIPGLGISGGFTLEIQEHQAGDINNFAGVIGQFLGAANQRPEIGMAYTLFNPRTPSYRVSVNRDQVKKMGVSIGSVYSTIASNFGSSYINDFTRYGRNFRVVAQADTNYRSSIESLNNLYVPNISGTEVPLNTMVSYKKEENPAIINHFNLFRSIQVGGAAMPGYSSGDALTALEETAAQVLPDGYSYTFSGLSNQEKESGDATASIFTLIIVVVFLLLVALYESWSVPFSILLSVPLGLFGAILALTFLPYLDNNIYAQVGLITLIGLSAKNAILIVEFAKERVDMGMEIIAATIEAVKLRLRPIVMTSLAFILGVIPLIFSSGASAISRQTIGWTVASGMTVATILAIFVVPVLFVVITRIAYGKKKLAELQANYNPEDHKDMLH</sequence>
<feature type="transmembrane region" description="Helical" evidence="9">
    <location>
        <begin position="367"/>
        <end position="391"/>
    </location>
</feature>
<name>A0A4R1LQD2_9SPHI</name>
<dbReference type="Gene3D" id="3.30.70.1320">
    <property type="entry name" value="Multidrug efflux transporter AcrB pore domain like"/>
    <property type="match status" value="1"/>
</dbReference>
<evidence type="ECO:0000313" key="12">
    <source>
        <dbReference type="Proteomes" id="UP000294616"/>
    </source>
</evidence>
<keyword evidence="7 9" id="KW-1133">Transmembrane helix</keyword>
<feature type="transmembrane region" description="Helical" evidence="9">
    <location>
        <begin position="540"/>
        <end position="558"/>
    </location>
</feature>
<feature type="transmembrane region" description="Helical" evidence="9">
    <location>
        <begin position="968"/>
        <end position="989"/>
    </location>
</feature>
<evidence type="ECO:0000256" key="5">
    <source>
        <dbReference type="ARBA" id="ARBA00022519"/>
    </source>
</evidence>
<dbReference type="Pfam" id="PF00873">
    <property type="entry name" value="ACR_tran"/>
    <property type="match status" value="1"/>
</dbReference>
<feature type="transmembrane region" description="Helical" evidence="9">
    <location>
        <begin position="924"/>
        <end position="947"/>
    </location>
</feature>